<name>A0AAF3EA76_9BILA</name>
<accession>A0AAF3EA76</accession>
<proteinExistence type="predicted"/>
<dbReference type="Proteomes" id="UP000887575">
    <property type="component" value="Unassembled WGS sequence"/>
</dbReference>
<dbReference type="WBParaSite" id="MBELARI_LOCUS10819">
    <property type="protein sequence ID" value="MBELARI_LOCUS10819"/>
    <property type="gene ID" value="MBELARI_LOCUS10819"/>
</dbReference>
<evidence type="ECO:0000313" key="1">
    <source>
        <dbReference type="Proteomes" id="UP000887575"/>
    </source>
</evidence>
<protein>
    <submittedName>
        <fullName evidence="2">Uncharacterized protein</fullName>
    </submittedName>
</protein>
<dbReference type="AlphaFoldDB" id="A0AAF3EA76"/>
<keyword evidence="1" id="KW-1185">Reference proteome</keyword>
<sequence>MDFSEKPAFSRSTYREISVHGKLAASPGSHRSSIRQAQLHKKIFNIQAFVISNVFSLWLSQKKMWIWFEIISKRTKKLMEVLRTCCTGSAKSAISALSENGMLPQKKLNNSTKMKKLQESHDDDLISMNSFSNLIAALMMDCYGQ</sequence>
<evidence type="ECO:0000313" key="2">
    <source>
        <dbReference type="WBParaSite" id="MBELARI_LOCUS10819"/>
    </source>
</evidence>
<organism evidence="1 2">
    <name type="scientific">Mesorhabditis belari</name>
    <dbReference type="NCBI Taxonomy" id="2138241"/>
    <lineage>
        <taxon>Eukaryota</taxon>
        <taxon>Metazoa</taxon>
        <taxon>Ecdysozoa</taxon>
        <taxon>Nematoda</taxon>
        <taxon>Chromadorea</taxon>
        <taxon>Rhabditida</taxon>
        <taxon>Rhabditina</taxon>
        <taxon>Rhabditomorpha</taxon>
        <taxon>Rhabditoidea</taxon>
        <taxon>Rhabditidae</taxon>
        <taxon>Mesorhabditinae</taxon>
        <taxon>Mesorhabditis</taxon>
    </lineage>
</organism>
<reference evidence="2" key="1">
    <citation type="submission" date="2024-02" db="UniProtKB">
        <authorList>
            <consortium name="WormBaseParasite"/>
        </authorList>
    </citation>
    <scope>IDENTIFICATION</scope>
</reference>